<dbReference type="PANTHER" id="PTHR43611">
    <property type="entry name" value="ALPHA-D-GLUCOSE 1-PHOSPHATE PHOSPHATASE"/>
    <property type="match status" value="1"/>
</dbReference>
<dbReference type="RefSeq" id="WP_061081500.1">
    <property type="nucleotide sequence ID" value="NZ_JAAXPG010000026.1"/>
</dbReference>
<dbReference type="Proteomes" id="UP000553209">
    <property type="component" value="Unassembled WGS sequence"/>
</dbReference>
<name>A0A7X6MFM7_9ACTN</name>
<dbReference type="InterPro" id="IPR023214">
    <property type="entry name" value="HAD_sf"/>
</dbReference>
<dbReference type="InterPro" id="IPR036412">
    <property type="entry name" value="HAD-like_sf"/>
</dbReference>
<organism evidence="1 2">
    <name type="scientific">Nocardiopsis alborubida</name>
    <dbReference type="NCBI Taxonomy" id="146802"/>
    <lineage>
        <taxon>Bacteria</taxon>
        <taxon>Bacillati</taxon>
        <taxon>Actinomycetota</taxon>
        <taxon>Actinomycetes</taxon>
        <taxon>Streptosporangiales</taxon>
        <taxon>Nocardiopsidaceae</taxon>
        <taxon>Nocardiopsis</taxon>
    </lineage>
</organism>
<dbReference type="Pfam" id="PF00702">
    <property type="entry name" value="Hydrolase"/>
    <property type="match status" value="1"/>
</dbReference>
<reference evidence="1 2" key="1">
    <citation type="submission" date="2020-04" db="EMBL/GenBank/DDBJ databases">
        <title>MicrobeNet Type strains.</title>
        <authorList>
            <person name="Nicholson A.C."/>
        </authorList>
    </citation>
    <scope>NUCLEOTIDE SEQUENCE [LARGE SCALE GENOMIC DNA]</scope>
    <source>
        <strain evidence="1 2">ATCC 23612</strain>
    </source>
</reference>
<evidence type="ECO:0000313" key="2">
    <source>
        <dbReference type="Proteomes" id="UP000553209"/>
    </source>
</evidence>
<dbReference type="EMBL" id="JAAXPG010000026">
    <property type="protein sequence ID" value="NKZ00669.1"/>
    <property type="molecule type" value="Genomic_DNA"/>
</dbReference>
<keyword evidence="1" id="KW-0378">Hydrolase</keyword>
<dbReference type="AlphaFoldDB" id="A0A7X6MFM7"/>
<gene>
    <name evidence="1" type="ORF">HGB44_23815</name>
</gene>
<protein>
    <submittedName>
        <fullName evidence="1">HAD family hydrolase</fullName>
    </submittedName>
</protein>
<dbReference type="GO" id="GO:0016787">
    <property type="term" value="F:hydrolase activity"/>
    <property type="evidence" value="ECO:0007669"/>
    <property type="project" value="UniProtKB-KW"/>
</dbReference>
<dbReference type="PANTHER" id="PTHR43611:SF3">
    <property type="entry name" value="FLAVIN MONONUCLEOTIDE HYDROLASE 1, CHLOROPLATIC"/>
    <property type="match status" value="1"/>
</dbReference>
<sequence length="227" mass="23629">MGPPYGAVLCDVDGVLRLWPPDAMPGVDRAYGLAEGTLAATAFHPDLLLPAITGRVSDEEWREGVALALADRCGGQERARALVADWTAIPGTVNQEMAGLLTAVNRHVPVVLVSNATTRLESDLAALGLDGVALDVVNSSRVGVAKPDPEFYRIAEESVSGTRSGAFTGAPVLFVDDTPENVAAAEDAGLSALLWGRDDVLGHLAAVLPEGDRGPRAHVRVPGEAPN</sequence>
<dbReference type="Gene3D" id="3.40.50.1000">
    <property type="entry name" value="HAD superfamily/HAD-like"/>
    <property type="match status" value="1"/>
</dbReference>
<comment type="caution">
    <text evidence="1">The sequence shown here is derived from an EMBL/GenBank/DDBJ whole genome shotgun (WGS) entry which is preliminary data.</text>
</comment>
<proteinExistence type="predicted"/>
<keyword evidence="2" id="KW-1185">Reference proteome</keyword>
<dbReference type="SUPFAM" id="SSF56784">
    <property type="entry name" value="HAD-like"/>
    <property type="match status" value="1"/>
</dbReference>
<accession>A0A7X6MFM7</accession>
<evidence type="ECO:0000313" key="1">
    <source>
        <dbReference type="EMBL" id="NKZ00669.1"/>
    </source>
</evidence>